<reference evidence="2" key="1">
    <citation type="submission" date="2019-04" db="EMBL/GenBank/DDBJ databases">
        <title>Friends and foes A comparative genomics study of 23 Aspergillus species from section Flavi.</title>
        <authorList>
            <consortium name="DOE Joint Genome Institute"/>
            <person name="Kjaerbolling I."/>
            <person name="Vesth T."/>
            <person name="Frisvad J.C."/>
            <person name="Nybo J.L."/>
            <person name="Theobald S."/>
            <person name="Kildgaard S."/>
            <person name="Isbrandt T."/>
            <person name="Kuo A."/>
            <person name="Sato A."/>
            <person name="Lyhne E.K."/>
            <person name="Kogle M.E."/>
            <person name="Wiebenga A."/>
            <person name="Kun R.S."/>
            <person name="Lubbers R.J."/>
            <person name="Makela M.R."/>
            <person name="Barry K."/>
            <person name="Chovatia M."/>
            <person name="Clum A."/>
            <person name="Daum C."/>
            <person name="Haridas S."/>
            <person name="He G."/>
            <person name="LaButti K."/>
            <person name="Lipzen A."/>
            <person name="Mondo S."/>
            <person name="Riley R."/>
            <person name="Salamov A."/>
            <person name="Simmons B.A."/>
            <person name="Magnuson J.K."/>
            <person name="Henrissat B."/>
            <person name="Mortensen U.H."/>
            <person name="Larsen T.O."/>
            <person name="Devries R.P."/>
            <person name="Grigoriev I.V."/>
            <person name="Machida M."/>
            <person name="Baker S.E."/>
            <person name="Andersen M.R."/>
        </authorList>
    </citation>
    <scope>NUCLEOTIDE SEQUENCE</scope>
    <source>
        <strain evidence="2">CBS 117612</strain>
    </source>
</reference>
<name>A0A5N6YN02_9EURO</name>
<dbReference type="Proteomes" id="UP000325558">
    <property type="component" value="Unassembled WGS sequence"/>
</dbReference>
<keyword evidence="1" id="KW-0732">Signal</keyword>
<protein>
    <submittedName>
        <fullName evidence="2">Uncharacterized protein</fullName>
    </submittedName>
</protein>
<gene>
    <name evidence="2" type="ORF">BDV24DRAFT_158518</name>
</gene>
<evidence type="ECO:0000313" key="2">
    <source>
        <dbReference type="EMBL" id="KAE8346273.1"/>
    </source>
</evidence>
<organism evidence="2">
    <name type="scientific">Aspergillus arachidicola</name>
    <dbReference type="NCBI Taxonomy" id="656916"/>
    <lineage>
        <taxon>Eukaryota</taxon>
        <taxon>Fungi</taxon>
        <taxon>Dikarya</taxon>
        <taxon>Ascomycota</taxon>
        <taxon>Pezizomycotina</taxon>
        <taxon>Eurotiomycetes</taxon>
        <taxon>Eurotiomycetidae</taxon>
        <taxon>Eurotiales</taxon>
        <taxon>Aspergillaceae</taxon>
        <taxon>Aspergillus</taxon>
        <taxon>Aspergillus subgen. Circumdati</taxon>
    </lineage>
</organism>
<sequence length="146" mass="15768">MRFNICVLTAFFAASAPVYAQGISRADVIQTLDSLTEEAKNLSSVVTNTDDPSNIGLDILTATNDLVAAIPDNVSLEGLGHLLFDDVSKDQQLVICDTYLEFHKVNMALLGILLSKSDILRGAGDIGPMILKFLHTLNDVIDTFLS</sequence>
<dbReference type="OrthoDB" id="10419513at2759"/>
<proteinExistence type="predicted"/>
<dbReference type="AlphaFoldDB" id="A0A5N6YN02"/>
<feature type="signal peptide" evidence="1">
    <location>
        <begin position="1"/>
        <end position="20"/>
    </location>
</feature>
<accession>A0A5N6YN02</accession>
<feature type="chain" id="PRO_5024835943" evidence="1">
    <location>
        <begin position="21"/>
        <end position="146"/>
    </location>
</feature>
<evidence type="ECO:0000256" key="1">
    <source>
        <dbReference type="SAM" id="SignalP"/>
    </source>
</evidence>
<dbReference type="EMBL" id="ML737116">
    <property type="protein sequence ID" value="KAE8346273.1"/>
    <property type="molecule type" value="Genomic_DNA"/>
</dbReference>